<evidence type="ECO:0000313" key="1">
    <source>
        <dbReference type="EMBL" id="ACO75674.1"/>
    </source>
</evidence>
<gene>
    <name evidence="1" type="ordered locus">LHK_02693</name>
</gene>
<protein>
    <submittedName>
        <fullName evidence="1">Uncharacterized protein</fullName>
    </submittedName>
</protein>
<sequence>MLQECSACLGSRYRTGALPAGKPPFLSGRMVLGSVIHGGPARTPANLCPCDVAPVSTAHRFRVCAPVSCP</sequence>
<proteinExistence type="predicted"/>
<dbReference type="Proteomes" id="UP000002010">
    <property type="component" value="Chromosome"/>
</dbReference>
<reference evidence="1 2" key="1">
    <citation type="journal article" date="2009" name="PLoS Genet.">
        <title>The complete genome and proteome of Laribacter hongkongensis reveal potential mechanisms for adaptations to different temperatures and habitats.</title>
        <authorList>
            <person name="Woo P.C."/>
            <person name="Lau S.K."/>
            <person name="Tse H."/>
            <person name="Teng J.L."/>
            <person name="Curreem S.O."/>
            <person name="Tsang A.K."/>
            <person name="Fan R.Y."/>
            <person name="Wong G.K."/>
            <person name="Huang Y."/>
            <person name="Loman N.J."/>
            <person name="Snyder L.A."/>
            <person name="Cai J.J."/>
            <person name="Huang J.D."/>
            <person name="Mak W."/>
            <person name="Pallen M.J."/>
            <person name="Lok S."/>
            <person name="Yuen K.Y."/>
        </authorList>
    </citation>
    <scope>NUCLEOTIDE SEQUENCE [LARGE SCALE GENOMIC DNA]</scope>
    <source>
        <strain evidence="1 2">HLHK9</strain>
    </source>
</reference>
<dbReference type="KEGG" id="lhk:LHK_02693"/>
<accession>C1DCQ4</accession>
<dbReference type="STRING" id="557598.LHK_02693"/>
<evidence type="ECO:0000313" key="2">
    <source>
        <dbReference type="Proteomes" id="UP000002010"/>
    </source>
</evidence>
<dbReference type="HOGENOM" id="CLU_2752864_0_0_4"/>
<keyword evidence="2" id="KW-1185">Reference proteome</keyword>
<dbReference type="EMBL" id="CP001154">
    <property type="protein sequence ID" value="ACO75674.1"/>
    <property type="molecule type" value="Genomic_DNA"/>
</dbReference>
<organism evidence="1 2">
    <name type="scientific">Laribacter hongkongensis (strain HLHK9)</name>
    <dbReference type="NCBI Taxonomy" id="557598"/>
    <lineage>
        <taxon>Bacteria</taxon>
        <taxon>Pseudomonadati</taxon>
        <taxon>Pseudomonadota</taxon>
        <taxon>Betaproteobacteria</taxon>
        <taxon>Neisseriales</taxon>
        <taxon>Aquaspirillaceae</taxon>
        <taxon>Laribacter</taxon>
    </lineage>
</organism>
<name>C1DCQ4_LARHH</name>
<dbReference type="AlphaFoldDB" id="C1DCQ4"/>